<name>X1IKF2_9ZZZZ</name>
<accession>X1IKF2</accession>
<feature type="non-terminal residue" evidence="1">
    <location>
        <position position="1"/>
    </location>
</feature>
<evidence type="ECO:0000313" key="1">
    <source>
        <dbReference type="EMBL" id="GAH58023.1"/>
    </source>
</evidence>
<protein>
    <submittedName>
        <fullName evidence="1">Uncharacterized protein</fullName>
    </submittedName>
</protein>
<dbReference type="AlphaFoldDB" id="X1IKF2"/>
<reference evidence="1" key="1">
    <citation type="journal article" date="2014" name="Front. Microbiol.">
        <title>High frequency of phylogenetically diverse reductive dehalogenase-homologous genes in deep subseafloor sedimentary metagenomes.</title>
        <authorList>
            <person name="Kawai M."/>
            <person name="Futagami T."/>
            <person name="Toyoda A."/>
            <person name="Takaki Y."/>
            <person name="Nishi S."/>
            <person name="Hori S."/>
            <person name="Arai W."/>
            <person name="Tsubouchi T."/>
            <person name="Morono Y."/>
            <person name="Uchiyama I."/>
            <person name="Ito T."/>
            <person name="Fujiyama A."/>
            <person name="Inagaki F."/>
            <person name="Takami H."/>
        </authorList>
    </citation>
    <scope>NUCLEOTIDE SEQUENCE</scope>
    <source>
        <strain evidence="1">Expedition CK06-06</strain>
    </source>
</reference>
<organism evidence="1">
    <name type="scientific">marine sediment metagenome</name>
    <dbReference type="NCBI Taxonomy" id="412755"/>
    <lineage>
        <taxon>unclassified sequences</taxon>
        <taxon>metagenomes</taxon>
        <taxon>ecological metagenomes</taxon>
    </lineage>
</organism>
<comment type="caution">
    <text evidence="1">The sequence shown here is derived from an EMBL/GenBank/DDBJ whole genome shotgun (WGS) entry which is preliminary data.</text>
</comment>
<dbReference type="EMBL" id="BARU01021211">
    <property type="protein sequence ID" value="GAH58023.1"/>
    <property type="molecule type" value="Genomic_DNA"/>
</dbReference>
<sequence>GEDDFYRIFQQAFVTHRDENRLDICACSNHGPDDLASVFKWVMCAF</sequence>
<gene>
    <name evidence="1" type="ORF">S03H2_34734</name>
</gene>
<proteinExistence type="predicted"/>